<dbReference type="GO" id="GO:0003677">
    <property type="term" value="F:DNA binding"/>
    <property type="evidence" value="ECO:0007669"/>
    <property type="project" value="UniProtKB-KW"/>
</dbReference>
<evidence type="ECO:0000259" key="4">
    <source>
        <dbReference type="PROSITE" id="PS50943"/>
    </source>
</evidence>
<dbReference type="EMBL" id="CP000674">
    <property type="protein sequence ID" value="ABQ23630.1"/>
    <property type="molecule type" value="Genomic_DNA"/>
</dbReference>
<dbReference type="Proteomes" id="UP000002411">
    <property type="component" value="Plasmid pCKL555A"/>
</dbReference>
<evidence type="ECO:0000256" key="2">
    <source>
        <dbReference type="ARBA" id="ARBA00023125"/>
    </source>
</evidence>
<reference evidence="5 6" key="1">
    <citation type="journal article" date="2008" name="Proc. Natl. Acad. Sci. U.S.A.">
        <title>The genome of Clostridium kluyveri, a strict anaerobe with unique metabolic features.</title>
        <authorList>
            <person name="Seedorf H."/>
            <person name="Fricke W.F."/>
            <person name="Veith B."/>
            <person name="Brueggemann H."/>
            <person name="Liesegang H."/>
            <person name="Strittmatter A."/>
            <person name="Miethke M."/>
            <person name="Buckel W."/>
            <person name="Hinderberger J."/>
            <person name="Li F."/>
            <person name="Hagemeier C."/>
            <person name="Thauer R.K."/>
            <person name="Gottschalk G."/>
        </authorList>
    </citation>
    <scope>NUCLEOTIDE SEQUENCE [LARGE SCALE GENOMIC DNA]</scope>
    <source>
        <strain evidence="6">ATCC 8527 / DSM 555 / NCIMB 10680</strain>
        <plasmid evidence="5 6">pCKL555A</plasmid>
    </source>
</reference>
<evidence type="ECO:0000256" key="3">
    <source>
        <dbReference type="ARBA" id="ARBA00023163"/>
    </source>
</evidence>
<keyword evidence="6" id="KW-1185">Reference proteome</keyword>
<dbReference type="PANTHER" id="PTHR40661">
    <property type="match status" value="1"/>
</dbReference>
<geneLocation type="plasmid" evidence="5 6">
    <name>pCKL555A</name>
</geneLocation>
<dbReference type="KEGG" id="ckl:CKL_4031"/>
<dbReference type="InterPro" id="IPR010982">
    <property type="entry name" value="Lambda_DNA-bd_dom_sf"/>
</dbReference>
<dbReference type="Pfam" id="PF12844">
    <property type="entry name" value="HTH_19"/>
    <property type="match status" value="1"/>
</dbReference>
<evidence type="ECO:0000256" key="1">
    <source>
        <dbReference type="ARBA" id="ARBA00023015"/>
    </source>
</evidence>
<keyword evidence="5" id="KW-0614">Plasmid</keyword>
<keyword evidence="2" id="KW-0238">DNA-binding</keyword>
<accession>A5F9P0</accession>
<sequence>MNDRLKKIRKELDLTQEEFASKIDLTRSGLASIEYGNVTLTERNIKKICRQFNVNENWLRTGDGKMFNTKEEDKELLDFVINILAEKDEFIRNTFLTLARLDEKEWDVIKKIMNGLKNK</sequence>
<dbReference type="CDD" id="cd00093">
    <property type="entry name" value="HTH_XRE"/>
    <property type="match status" value="1"/>
</dbReference>
<dbReference type="InterPro" id="IPR001387">
    <property type="entry name" value="Cro/C1-type_HTH"/>
</dbReference>
<evidence type="ECO:0000313" key="5">
    <source>
        <dbReference type="EMBL" id="ABQ23630.1"/>
    </source>
</evidence>
<keyword evidence="1" id="KW-0805">Transcription regulation</keyword>
<feature type="domain" description="HTH cro/C1-type" evidence="4">
    <location>
        <begin position="5"/>
        <end position="59"/>
    </location>
</feature>
<dbReference type="AlphaFoldDB" id="A5F9P0"/>
<dbReference type="PROSITE" id="PS50943">
    <property type="entry name" value="HTH_CROC1"/>
    <property type="match status" value="1"/>
</dbReference>
<dbReference type="HOGENOM" id="CLU_066192_5_1_9"/>
<dbReference type="SMART" id="SM00530">
    <property type="entry name" value="HTH_XRE"/>
    <property type="match status" value="1"/>
</dbReference>
<dbReference type="eggNOG" id="COG1396">
    <property type="taxonomic scope" value="Bacteria"/>
</dbReference>
<proteinExistence type="predicted"/>
<gene>
    <name evidence="5" type="ordered locus">CKL_4031</name>
</gene>
<protein>
    <submittedName>
        <fullName evidence="5">Transcriptional regulator</fullName>
    </submittedName>
</protein>
<dbReference type="PANTHER" id="PTHR40661:SF3">
    <property type="entry name" value="FELS-1 PROPHAGE TRANSCRIPTIONAL REGULATOR"/>
    <property type="match status" value="1"/>
</dbReference>
<dbReference type="RefSeq" id="WP_011930377.1">
    <property type="nucleotide sequence ID" value="NC_009466.1"/>
</dbReference>
<name>A5F9P0_CLOK5</name>
<organism evidence="5 6">
    <name type="scientific">Clostridium kluyveri (strain ATCC 8527 / DSM 555 / NBRC 12016 / NCIMB 10680 / K1)</name>
    <dbReference type="NCBI Taxonomy" id="431943"/>
    <lineage>
        <taxon>Bacteria</taxon>
        <taxon>Bacillati</taxon>
        <taxon>Bacillota</taxon>
        <taxon>Clostridia</taxon>
        <taxon>Eubacteriales</taxon>
        <taxon>Clostridiaceae</taxon>
        <taxon>Clostridium</taxon>
    </lineage>
</organism>
<evidence type="ECO:0000313" key="6">
    <source>
        <dbReference type="Proteomes" id="UP000002411"/>
    </source>
</evidence>
<dbReference type="SUPFAM" id="SSF47413">
    <property type="entry name" value="lambda repressor-like DNA-binding domains"/>
    <property type="match status" value="1"/>
</dbReference>
<keyword evidence="3" id="KW-0804">Transcription</keyword>
<dbReference type="Gene3D" id="1.10.260.40">
    <property type="entry name" value="lambda repressor-like DNA-binding domains"/>
    <property type="match status" value="1"/>
</dbReference>